<dbReference type="InterPro" id="IPR029017">
    <property type="entry name" value="Enolase-like_N"/>
</dbReference>
<comment type="caution">
    <text evidence="3">The sequence shown here is derived from an EMBL/GenBank/DDBJ whole genome shotgun (WGS) entry which is preliminary data.</text>
</comment>
<dbReference type="SMART" id="SM00922">
    <property type="entry name" value="MR_MLE"/>
    <property type="match status" value="1"/>
</dbReference>
<evidence type="ECO:0000256" key="1">
    <source>
        <dbReference type="ARBA" id="ARBA00023239"/>
    </source>
</evidence>
<dbReference type="Gene3D" id="3.30.390.10">
    <property type="entry name" value="Enolase-like, N-terminal domain"/>
    <property type="match status" value="1"/>
</dbReference>
<dbReference type="GO" id="GO:0016829">
    <property type="term" value="F:lyase activity"/>
    <property type="evidence" value="ECO:0007669"/>
    <property type="project" value="UniProtKB-KW"/>
</dbReference>
<evidence type="ECO:0000259" key="2">
    <source>
        <dbReference type="SMART" id="SM00922"/>
    </source>
</evidence>
<dbReference type="EMBL" id="BOPG01000011">
    <property type="protein sequence ID" value="GIJ54191.1"/>
    <property type="molecule type" value="Genomic_DNA"/>
</dbReference>
<feature type="domain" description="Mandelate racemase/muconate lactonizing enzyme C-terminal" evidence="2">
    <location>
        <begin position="131"/>
        <end position="232"/>
    </location>
</feature>
<dbReference type="PANTHER" id="PTHR48080:SF2">
    <property type="entry name" value="D-GALACTONATE DEHYDRATASE"/>
    <property type="match status" value="1"/>
</dbReference>
<dbReference type="Proteomes" id="UP000612585">
    <property type="component" value="Unassembled WGS sequence"/>
</dbReference>
<dbReference type="Pfam" id="PF02746">
    <property type="entry name" value="MR_MLE_N"/>
    <property type="match status" value="1"/>
</dbReference>
<dbReference type="PROSITE" id="PS00909">
    <property type="entry name" value="MR_MLE_2"/>
    <property type="match status" value="1"/>
</dbReference>
<dbReference type="PROSITE" id="PS00908">
    <property type="entry name" value="MR_MLE_1"/>
    <property type="match status" value="1"/>
</dbReference>
<dbReference type="SFLD" id="SFLDS00001">
    <property type="entry name" value="Enolase"/>
    <property type="match status" value="1"/>
</dbReference>
<dbReference type="Gene3D" id="3.20.20.120">
    <property type="entry name" value="Enolase-like C-terminal domain"/>
    <property type="match status" value="1"/>
</dbReference>
<keyword evidence="1" id="KW-0456">Lyase</keyword>
<dbReference type="PANTHER" id="PTHR48080">
    <property type="entry name" value="D-GALACTONATE DEHYDRATASE-RELATED"/>
    <property type="match status" value="1"/>
</dbReference>
<organism evidence="3 4">
    <name type="scientific">Virgisporangium aurantiacum</name>
    <dbReference type="NCBI Taxonomy" id="175570"/>
    <lineage>
        <taxon>Bacteria</taxon>
        <taxon>Bacillati</taxon>
        <taxon>Actinomycetota</taxon>
        <taxon>Actinomycetes</taxon>
        <taxon>Micromonosporales</taxon>
        <taxon>Micromonosporaceae</taxon>
        <taxon>Virgisporangium</taxon>
    </lineage>
</organism>
<accession>A0A8J4DY27</accession>
<dbReference type="InterPro" id="IPR034593">
    <property type="entry name" value="DgoD-like"/>
</dbReference>
<reference evidence="3" key="1">
    <citation type="submission" date="2021-01" db="EMBL/GenBank/DDBJ databases">
        <title>Whole genome shotgun sequence of Virgisporangium aurantiacum NBRC 16421.</title>
        <authorList>
            <person name="Komaki H."/>
            <person name="Tamura T."/>
        </authorList>
    </citation>
    <scope>NUCLEOTIDE SEQUENCE</scope>
    <source>
        <strain evidence="3">NBRC 16421</strain>
    </source>
</reference>
<dbReference type="SFLD" id="SFLDG00179">
    <property type="entry name" value="mandelate_racemase"/>
    <property type="match status" value="1"/>
</dbReference>
<dbReference type="Pfam" id="PF13378">
    <property type="entry name" value="MR_MLE_C"/>
    <property type="match status" value="1"/>
</dbReference>
<dbReference type="InterPro" id="IPR018110">
    <property type="entry name" value="Mandel_Rmase/mucon_lact_enz_CS"/>
</dbReference>
<keyword evidence="4" id="KW-1185">Reference proteome</keyword>
<protein>
    <submittedName>
        <fullName evidence="3">Galactonate dehydratase</fullName>
    </submittedName>
</protein>
<dbReference type="InterPro" id="IPR013341">
    <property type="entry name" value="Mandelate_racemase_N_dom"/>
</dbReference>
<name>A0A8J4DY27_9ACTN</name>
<evidence type="ECO:0000313" key="4">
    <source>
        <dbReference type="Proteomes" id="UP000612585"/>
    </source>
</evidence>
<gene>
    <name evidence="3" type="primary">dgoA_1</name>
    <name evidence="3" type="ORF">Vau01_017070</name>
</gene>
<dbReference type="AlphaFoldDB" id="A0A8J4DY27"/>
<proteinExistence type="predicted"/>
<dbReference type="InterPro" id="IPR036849">
    <property type="entry name" value="Enolase-like_C_sf"/>
</dbReference>
<sequence>MKITTIETFVLGERQLLVRIGTDVGLAGWGDATLEHRPGTVAAAIREMSGHLIGTDPLPVTRHWQRLARGGFYRGGPVLGSAVAGLDIALWDLRGRFYGAPIHELLGGPCRDRVRLYTHALSARPEHTGEPDRARALVAAGYTLVKAAISGPVGFLDSPRQTARFVRDLEALREAVGDEADFGIDLHGRVSPHHARRLADAVAHTGPAFLEEPLRPEHSRLIGQLTATTSIPIATGERLYSREEFLPVLQAGIAIAQPDLAHAGGITEVFRIATLAESFDVQVAPHCPLGPVALAACVQVDLAVPNFYAQEHVIDLRSADSRDLRLLTGPEVLVPVAGHLDRPTGPGLGIEIDEDAVRAAHRDDLLVPRGTPRWSHPDGGFAEW</sequence>
<dbReference type="SUPFAM" id="SSF51604">
    <property type="entry name" value="Enolase C-terminal domain-like"/>
    <property type="match status" value="1"/>
</dbReference>
<dbReference type="RefSeq" id="WP_239151420.1">
    <property type="nucleotide sequence ID" value="NZ_BOPG01000011.1"/>
</dbReference>
<dbReference type="GO" id="GO:0009063">
    <property type="term" value="P:amino acid catabolic process"/>
    <property type="evidence" value="ECO:0007669"/>
    <property type="project" value="InterPro"/>
</dbReference>
<dbReference type="SUPFAM" id="SSF54826">
    <property type="entry name" value="Enolase N-terminal domain-like"/>
    <property type="match status" value="1"/>
</dbReference>
<dbReference type="InterPro" id="IPR013342">
    <property type="entry name" value="Mandelate_racemase_C"/>
</dbReference>
<evidence type="ECO:0000313" key="3">
    <source>
        <dbReference type="EMBL" id="GIJ54191.1"/>
    </source>
</evidence>
<dbReference type="NCBIfam" id="NF010624">
    <property type="entry name" value="PRK14017.1"/>
    <property type="match status" value="1"/>
</dbReference>
<dbReference type="InterPro" id="IPR029065">
    <property type="entry name" value="Enolase_C-like"/>
</dbReference>